<keyword evidence="2" id="KW-1185">Reference proteome</keyword>
<evidence type="ECO:0000313" key="2">
    <source>
        <dbReference type="Proteomes" id="UP000189021"/>
    </source>
</evidence>
<dbReference type="AlphaFoldDB" id="A0AB36JWR1"/>
<organism evidence="1 2">
    <name type="scientific">Salinivibrio kushneri</name>
    <dbReference type="NCBI Taxonomy" id="1908198"/>
    <lineage>
        <taxon>Bacteria</taxon>
        <taxon>Pseudomonadati</taxon>
        <taxon>Pseudomonadota</taxon>
        <taxon>Gammaproteobacteria</taxon>
        <taxon>Vibrionales</taxon>
        <taxon>Vibrionaceae</taxon>
        <taxon>Salinivibrio</taxon>
    </lineage>
</organism>
<accession>A0AB36JWR1</accession>
<dbReference type="Pfam" id="PF11104">
    <property type="entry name" value="PilM_2"/>
    <property type="match status" value="1"/>
</dbReference>
<evidence type="ECO:0008006" key="3">
    <source>
        <dbReference type="Google" id="ProtNLM"/>
    </source>
</evidence>
<dbReference type="Gene3D" id="3.30.420.40">
    <property type="match status" value="1"/>
</dbReference>
<dbReference type="RefSeq" id="WP_077659173.1">
    <property type="nucleotide sequence ID" value="NZ_CP040021.1"/>
</dbReference>
<dbReference type="EMBL" id="MUEK01000005">
    <property type="protein sequence ID" value="OOE40128.1"/>
    <property type="molecule type" value="Genomic_DNA"/>
</dbReference>
<evidence type="ECO:0000313" key="1">
    <source>
        <dbReference type="EMBL" id="OOE40128.1"/>
    </source>
</evidence>
<proteinExistence type="predicted"/>
<sequence length="298" mass="32428">MMRSSAVLGLALGRQTSHAVAIQPSSATQQVVSLHTLATDHDDHLVESIKTLKADMLEPLPWYQRWMTRVVIGVDDDTVISKTLTAADVDDPLEQEAMVGQALSQALNMDISDLLFDFSKKDVGTQPGDAHYQVTACRQSTLAPILAACHQAKLNVSVVDRQQHGLQALYEALVAYHQPDAWPLWLHVCAGALTVTGKRTDGEDYQQRLSLTSPRQADADDLSYQVLCQHIEHAYHAYLTQSGSHSDASVWLSGDWPEAMRFPAQIACHSINPGAPFGCENLNAPATVALGLALRGAQ</sequence>
<dbReference type="Gene3D" id="3.30.1490.300">
    <property type="match status" value="1"/>
</dbReference>
<protein>
    <recommendedName>
        <fullName evidence="3">Pilus assembly protein PilM</fullName>
    </recommendedName>
</protein>
<dbReference type="Proteomes" id="UP000189021">
    <property type="component" value="Unassembled WGS sequence"/>
</dbReference>
<reference evidence="1 2" key="1">
    <citation type="journal article" date="2017" name="Genome Announc.">
        <title>Draft Genome Sequences of Salinivibrio proteolyticus, Salinivibrio sharmensis, Salinivibrio siamensis, Salinivibrio costicola subsp. alcaliphilus, Salinivibrio costicola subsp. vallismortis, and 29 New Isolates Belonging to the Genus Salinivibrio.</title>
        <authorList>
            <person name="Lopez-Hermoso C."/>
            <person name="de la Haba R.R."/>
            <person name="Sanchez-Porro C."/>
            <person name="Bayliss S.C."/>
            <person name="Feil E.J."/>
            <person name="Ventosa A."/>
        </authorList>
    </citation>
    <scope>NUCLEOTIDE SEQUENCE [LARGE SCALE GENOMIC DNA]</scope>
    <source>
        <strain evidence="1 2">AL184</strain>
    </source>
</reference>
<name>A0AB36JWR1_9GAMM</name>
<dbReference type="InterPro" id="IPR005883">
    <property type="entry name" value="PilM"/>
</dbReference>
<gene>
    <name evidence="1" type="ORF">BZG00_07370</name>
</gene>
<comment type="caution">
    <text evidence="1">The sequence shown here is derived from an EMBL/GenBank/DDBJ whole genome shotgun (WGS) entry which is preliminary data.</text>
</comment>